<sequence>MLVVKLNNIGCTKGNSLRSYHVCCALSVSIVSKLSVRK</sequence>
<proteinExistence type="predicted"/>
<evidence type="ECO:0000313" key="2">
    <source>
        <dbReference type="Proteomes" id="UP000075920"/>
    </source>
</evidence>
<dbReference type="AlphaFoldDB" id="A0A182WQ60"/>
<accession>A0A182WQ60</accession>
<dbReference type="Proteomes" id="UP000075920">
    <property type="component" value="Unassembled WGS sequence"/>
</dbReference>
<dbReference type="EnsemblMetazoa" id="AMIN014788-RA">
    <property type="protein sequence ID" value="AMIN014788-PA"/>
    <property type="gene ID" value="AMIN014788"/>
</dbReference>
<evidence type="ECO:0000313" key="1">
    <source>
        <dbReference type="EnsemblMetazoa" id="AMIN014788-PA"/>
    </source>
</evidence>
<reference evidence="2" key="1">
    <citation type="submission" date="2013-03" db="EMBL/GenBank/DDBJ databases">
        <title>The Genome Sequence of Anopheles minimus MINIMUS1.</title>
        <authorList>
            <consortium name="The Broad Institute Genomics Platform"/>
            <person name="Neafsey D.E."/>
            <person name="Walton C."/>
            <person name="Walker B."/>
            <person name="Young S.K."/>
            <person name="Zeng Q."/>
            <person name="Gargeya S."/>
            <person name="Fitzgerald M."/>
            <person name="Haas B."/>
            <person name="Abouelleil A."/>
            <person name="Allen A.W."/>
            <person name="Alvarado L."/>
            <person name="Arachchi H.M."/>
            <person name="Berlin A.M."/>
            <person name="Chapman S.B."/>
            <person name="Gainer-Dewar J."/>
            <person name="Goldberg J."/>
            <person name="Griggs A."/>
            <person name="Gujja S."/>
            <person name="Hansen M."/>
            <person name="Howarth C."/>
            <person name="Imamovic A."/>
            <person name="Ireland A."/>
            <person name="Larimer J."/>
            <person name="McCowan C."/>
            <person name="Murphy C."/>
            <person name="Pearson M."/>
            <person name="Poon T.W."/>
            <person name="Priest M."/>
            <person name="Roberts A."/>
            <person name="Saif S."/>
            <person name="Shea T."/>
            <person name="Sisk P."/>
            <person name="Sykes S."/>
            <person name="Wortman J."/>
            <person name="Nusbaum C."/>
            <person name="Birren B."/>
        </authorList>
    </citation>
    <scope>NUCLEOTIDE SEQUENCE [LARGE SCALE GENOMIC DNA]</scope>
    <source>
        <strain evidence="2">MINIMUS1</strain>
    </source>
</reference>
<reference evidence="1" key="2">
    <citation type="submission" date="2020-05" db="UniProtKB">
        <authorList>
            <consortium name="EnsemblMetazoa"/>
        </authorList>
    </citation>
    <scope>IDENTIFICATION</scope>
    <source>
        <strain evidence="1">MINIMUS1</strain>
    </source>
</reference>
<organism evidence="1 2">
    <name type="scientific">Anopheles minimus</name>
    <dbReference type="NCBI Taxonomy" id="112268"/>
    <lineage>
        <taxon>Eukaryota</taxon>
        <taxon>Metazoa</taxon>
        <taxon>Ecdysozoa</taxon>
        <taxon>Arthropoda</taxon>
        <taxon>Hexapoda</taxon>
        <taxon>Insecta</taxon>
        <taxon>Pterygota</taxon>
        <taxon>Neoptera</taxon>
        <taxon>Endopterygota</taxon>
        <taxon>Diptera</taxon>
        <taxon>Nematocera</taxon>
        <taxon>Culicoidea</taxon>
        <taxon>Culicidae</taxon>
        <taxon>Anophelinae</taxon>
        <taxon>Anopheles</taxon>
    </lineage>
</organism>
<dbReference type="VEuPathDB" id="VectorBase:AMIN014788"/>
<keyword evidence="2" id="KW-1185">Reference proteome</keyword>
<name>A0A182WQ60_9DIPT</name>
<protein>
    <submittedName>
        <fullName evidence="1">Uncharacterized protein</fullName>
    </submittedName>
</protein>